<dbReference type="GO" id="GO:0015221">
    <property type="term" value="F:lipopolysaccharide transmembrane transporter activity"/>
    <property type="evidence" value="ECO:0007669"/>
    <property type="project" value="InterPro"/>
</dbReference>
<dbReference type="Gene3D" id="2.60.450.10">
    <property type="entry name" value="Lipopolysaccharide (LPS) transport protein A like domain"/>
    <property type="match status" value="1"/>
</dbReference>
<dbReference type="Pfam" id="PF06835">
    <property type="entry name" value="LptC"/>
    <property type="match status" value="1"/>
</dbReference>
<dbReference type="AlphaFoldDB" id="A0A5J5IHX8"/>
<name>A0A5J5IHX8_9BACT</name>
<evidence type="ECO:0000313" key="1">
    <source>
        <dbReference type="EMBL" id="KAA9039526.1"/>
    </source>
</evidence>
<evidence type="ECO:0000313" key="2">
    <source>
        <dbReference type="Proteomes" id="UP000326903"/>
    </source>
</evidence>
<dbReference type="NCBIfam" id="TIGR04409">
    <property type="entry name" value="LptC_YrbK"/>
    <property type="match status" value="1"/>
</dbReference>
<dbReference type="GO" id="GO:0005886">
    <property type="term" value="C:plasma membrane"/>
    <property type="evidence" value="ECO:0007669"/>
    <property type="project" value="InterPro"/>
</dbReference>
<dbReference type="EMBL" id="VYQF01000002">
    <property type="protein sequence ID" value="KAA9039526.1"/>
    <property type="molecule type" value="Genomic_DNA"/>
</dbReference>
<dbReference type="Proteomes" id="UP000326903">
    <property type="component" value="Unassembled WGS sequence"/>
</dbReference>
<dbReference type="InterPro" id="IPR010664">
    <property type="entry name" value="LipoPS_assembly_LptC-rel"/>
</dbReference>
<reference evidence="1 2" key="1">
    <citation type="submission" date="2019-09" db="EMBL/GenBank/DDBJ databases">
        <title>Draft genome sequence of Ginsengibacter sp. BR5-29.</title>
        <authorList>
            <person name="Im W.-T."/>
        </authorList>
    </citation>
    <scope>NUCLEOTIDE SEQUENCE [LARGE SCALE GENOMIC DNA]</scope>
    <source>
        <strain evidence="1 2">BR5-29</strain>
    </source>
</reference>
<keyword evidence="2" id="KW-1185">Reference proteome</keyword>
<dbReference type="InterPro" id="IPR026265">
    <property type="entry name" value="LptC"/>
</dbReference>
<dbReference type="RefSeq" id="WP_150414937.1">
    <property type="nucleotide sequence ID" value="NZ_VYQF01000002.1"/>
</dbReference>
<protein>
    <submittedName>
        <fullName evidence="1">LPS export ABC transporter periplasmic protein LptC</fullName>
    </submittedName>
</protein>
<gene>
    <name evidence="1" type="primary">lptC</name>
    <name evidence="1" type="ORF">FW778_11980</name>
</gene>
<accession>A0A5J5IHX8</accession>
<sequence length="191" mass="22215">MNYSIHHKFLKTAAFIMSCFFIVSCENSLKELNQFTEKKIGVEEAKQVNIIYSLGNKTKAKLVAPYMLRHEEAVPYIEFTKTLHADFYDDSLRIESKLDAHYGRYMETESKVYLRDSVVVFNTKGDTLYCNELYWDRSKTGKEFYTDKPVRIRTPSQIIDGDGLDAPQDFKSWHIINGRGRVRVSSAEFPE</sequence>
<comment type="caution">
    <text evidence="1">The sequence shown here is derived from an EMBL/GenBank/DDBJ whole genome shotgun (WGS) entry which is preliminary data.</text>
</comment>
<proteinExistence type="predicted"/>
<organism evidence="1 2">
    <name type="scientific">Ginsengibacter hankyongi</name>
    <dbReference type="NCBI Taxonomy" id="2607284"/>
    <lineage>
        <taxon>Bacteria</taxon>
        <taxon>Pseudomonadati</taxon>
        <taxon>Bacteroidota</taxon>
        <taxon>Chitinophagia</taxon>
        <taxon>Chitinophagales</taxon>
        <taxon>Chitinophagaceae</taxon>
        <taxon>Ginsengibacter</taxon>
    </lineage>
</organism>